<evidence type="ECO:0000313" key="1">
    <source>
        <dbReference type="EMBL" id="TFK96520.1"/>
    </source>
</evidence>
<protein>
    <submittedName>
        <fullName evidence="1">Uncharacterized protein</fullName>
    </submittedName>
</protein>
<name>A0A5C3Q822_9AGAR</name>
<evidence type="ECO:0000313" key="2">
    <source>
        <dbReference type="Proteomes" id="UP000305067"/>
    </source>
</evidence>
<dbReference type="AlphaFoldDB" id="A0A5C3Q822"/>
<proteinExistence type="predicted"/>
<feature type="non-terminal residue" evidence="1">
    <location>
        <position position="1"/>
    </location>
</feature>
<reference evidence="1 2" key="1">
    <citation type="journal article" date="2019" name="Nat. Ecol. Evol.">
        <title>Megaphylogeny resolves global patterns of mushroom evolution.</title>
        <authorList>
            <person name="Varga T."/>
            <person name="Krizsan K."/>
            <person name="Foldi C."/>
            <person name="Dima B."/>
            <person name="Sanchez-Garcia M."/>
            <person name="Sanchez-Ramirez S."/>
            <person name="Szollosi G.J."/>
            <person name="Szarkandi J.G."/>
            <person name="Papp V."/>
            <person name="Albert L."/>
            <person name="Andreopoulos W."/>
            <person name="Angelini C."/>
            <person name="Antonin V."/>
            <person name="Barry K.W."/>
            <person name="Bougher N.L."/>
            <person name="Buchanan P."/>
            <person name="Buyck B."/>
            <person name="Bense V."/>
            <person name="Catcheside P."/>
            <person name="Chovatia M."/>
            <person name="Cooper J."/>
            <person name="Damon W."/>
            <person name="Desjardin D."/>
            <person name="Finy P."/>
            <person name="Geml J."/>
            <person name="Haridas S."/>
            <person name="Hughes K."/>
            <person name="Justo A."/>
            <person name="Karasinski D."/>
            <person name="Kautmanova I."/>
            <person name="Kiss B."/>
            <person name="Kocsube S."/>
            <person name="Kotiranta H."/>
            <person name="LaButti K.M."/>
            <person name="Lechner B.E."/>
            <person name="Liimatainen K."/>
            <person name="Lipzen A."/>
            <person name="Lukacs Z."/>
            <person name="Mihaltcheva S."/>
            <person name="Morgado L.N."/>
            <person name="Niskanen T."/>
            <person name="Noordeloos M.E."/>
            <person name="Ohm R.A."/>
            <person name="Ortiz-Santana B."/>
            <person name="Ovrebo C."/>
            <person name="Racz N."/>
            <person name="Riley R."/>
            <person name="Savchenko A."/>
            <person name="Shiryaev A."/>
            <person name="Soop K."/>
            <person name="Spirin V."/>
            <person name="Szebenyi C."/>
            <person name="Tomsovsky M."/>
            <person name="Tulloss R.E."/>
            <person name="Uehling J."/>
            <person name="Grigoriev I.V."/>
            <person name="Vagvolgyi C."/>
            <person name="Papp T."/>
            <person name="Martin F.M."/>
            <person name="Miettinen O."/>
            <person name="Hibbett D.S."/>
            <person name="Nagy L.G."/>
        </authorList>
    </citation>
    <scope>NUCLEOTIDE SEQUENCE [LARGE SCALE GENOMIC DNA]</scope>
    <source>
        <strain evidence="1 2">CBS 309.79</strain>
    </source>
</reference>
<keyword evidence="2" id="KW-1185">Reference proteome</keyword>
<sequence length="73" mass="8308">MLESWPRTRSIGFAIIFGSSLGSHLRCRGQERRAHWAHGSHCCPPIPFRGQPTFVNGKVFIRIPITEPHWIDG</sequence>
<accession>A0A5C3Q822</accession>
<dbReference type="EMBL" id="ML178859">
    <property type="protein sequence ID" value="TFK96520.1"/>
    <property type="molecule type" value="Genomic_DNA"/>
</dbReference>
<organism evidence="1 2">
    <name type="scientific">Pterulicium gracile</name>
    <dbReference type="NCBI Taxonomy" id="1884261"/>
    <lineage>
        <taxon>Eukaryota</taxon>
        <taxon>Fungi</taxon>
        <taxon>Dikarya</taxon>
        <taxon>Basidiomycota</taxon>
        <taxon>Agaricomycotina</taxon>
        <taxon>Agaricomycetes</taxon>
        <taxon>Agaricomycetidae</taxon>
        <taxon>Agaricales</taxon>
        <taxon>Pleurotineae</taxon>
        <taxon>Pterulaceae</taxon>
        <taxon>Pterulicium</taxon>
    </lineage>
</organism>
<dbReference type="Proteomes" id="UP000305067">
    <property type="component" value="Unassembled WGS sequence"/>
</dbReference>
<gene>
    <name evidence="1" type="ORF">BDV98DRAFT_576044</name>
</gene>